<comment type="caution">
    <text evidence="1">The sequence shown here is derived from an EMBL/GenBank/DDBJ whole genome shotgun (WGS) entry which is preliminary data.</text>
</comment>
<dbReference type="RefSeq" id="WP_135744111.1">
    <property type="nucleotide sequence ID" value="NZ_JAIZBL010000002.1"/>
</dbReference>
<dbReference type="Proteomes" id="UP000297649">
    <property type="component" value="Unassembled WGS sequence"/>
</dbReference>
<evidence type="ECO:0000313" key="1">
    <source>
        <dbReference type="EMBL" id="TGN12724.1"/>
    </source>
</evidence>
<proteinExistence type="predicted"/>
<gene>
    <name evidence="1" type="ORF">EHR08_15335</name>
</gene>
<evidence type="ECO:0000313" key="2">
    <source>
        <dbReference type="Proteomes" id="UP000297649"/>
    </source>
</evidence>
<sequence length="175" mass="19955">MKVAFLSNKSALSDKNVFYKEMKKLILFSIQILLVIHCINLENLSEEKTENKTLKQITVLLLITNEYLGNYISGLPMNNMYFRYSVIDTQNITLSLSHYCVNVYTLVGIDPNKIITEWQSLAKNPTKCNLNYPEDFKCVSSNIFYVNEFILPASMGITSAKNVCNNEAKGTILVY</sequence>
<reference evidence="1" key="1">
    <citation type="journal article" date="2019" name="PLoS Negl. Trop. Dis.">
        <title>Revisiting the worldwide diversity of Leptospira species in the environment.</title>
        <authorList>
            <person name="Vincent A.T."/>
            <person name="Schiettekatte O."/>
            <person name="Bourhy P."/>
            <person name="Veyrier F.J."/>
            <person name="Picardeau M."/>
        </authorList>
    </citation>
    <scope>NUCLEOTIDE SEQUENCE [LARGE SCALE GENOMIC DNA]</scope>
    <source>
        <strain evidence="1">201601109</strain>
    </source>
</reference>
<accession>A0A6H3NUM2</accession>
<name>A0A6H3NUM2_9LEPT</name>
<organism evidence="1 2">
    <name type="scientific">Leptospira bandrabouensis</name>
    <dbReference type="NCBI Taxonomy" id="2484903"/>
    <lineage>
        <taxon>Bacteria</taxon>
        <taxon>Pseudomonadati</taxon>
        <taxon>Spirochaetota</taxon>
        <taxon>Spirochaetia</taxon>
        <taxon>Leptospirales</taxon>
        <taxon>Leptospiraceae</taxon>
        <taxon>Leptospira</taxon>
    </lineage>
</organism>
<keyword evidence="2" id="KW-1185">Reference proteome</keyword>
<dbReference type="OrthoDB" id="345685at2"/>
<dbReference type="EMBL" id="RQHU01000019">
    <property type="protein sequence ID" value="TGN12724.1"/>
    <property type="molecule type" value="Genomic_DNA"/>
</dbReference>
<protein>
    <submittedName>
        <fullName evidence="1">Uncharacterized protein</fullName>
    </submittedName>
</protein>
<dbReference type="AlphaFoldDB" id="A0A6H3NUM2"/>